<evidence type="ECO:0000313" key="1">
    <source>
        <dbReference type="EMBL" id="CAG8620486.1"/>
    </source>
</evidence>
<feature type="non-terminal residue" evidence="1">
    <location>
        <position position="1"/>
    </location>
</feature>
<organism evidence="1 2">
    <name type="scientific">Acaulospora colombiana</name>
    <dbReference type="NCBI Taxonomy" id="27376"/>
    <lineage>
        <taxon>Eukaryota</taxon>
        <taxon>Fungi</taxon>
        <taxon>Fungi incertae sedis</taxon>
        <taxon>Mucoromycota</taxon>
        <taxon>Glomeromycotina</taxon>
        <taxon>Glomeromycetes</taxon>
        <taxon>Diversisporales</taxon>
        <taxon>Acaulosporaceae</taxon>
        <taxon>Acaulospora</taxon>
    </lineage>
</organism>
<gene>
    <name evidence="1" type="ORF">ACOLOM_LOCUS7309</name>
</gene>
<dbReference type="EMBL" id="CAJVPT010016653">
    <property type="protein sequence ID" value="CAG8620486.1"/>
    <property type="molecule type" value="Genomic_DNA"/>
</dbReference>
<proteinExistence type="predicted"/>
<evidence type="ECO:0000313" key="2">
    <source>
        <dbReference type="Proteomes" id="UP000789525"/>
    </source>
</evidence>
<dbReference type="Proteomes" id="UP000789525">
    <property type="component" value="Unassembled WGS sequence"/>
</dbReference>
<comment type="caution">
    <text evidence="1">The sequence shown here is derived from an EMBL/GenBank/DDBJ whole genome shotgun (WGS) entry which is preliminary data.</text>
</comment>
<protein>
    <submittedName>
        <fullName evidence="1">4561_t:CDS:1</fullName>
    </submittedName>
</protein>
<keyword evidence="2" id="KW-1185">Reference proteome</keyword>
<sequence length="59" mass="6852">YAATRKYDNKELEALRGPGSYLTEIAMPVNVLLCFIIFFRKANVYSAYTTPLIDFWGLW</sequence>
<name>A0ACA9N619_9GLOM</name>
<reference evidence="1" key="1">
    <citation type="submission" date="2021-06" db="EMBL/GenBank/DDBJ databases">
        <authorList>
            <person name="Kallberg Y."/>
            <person name="Tangrot J."/>
            <person name="Rosling A."/>
        </authorList>
    </citation>
    <scope>NUCLEOTIDE SEQUENCE</scope>
    <source>
        <strain evidence="1">CL356</strain>
    </source>
</reference>
<accession>A0ACA9N619</accession>